<dbReference type="SFLD" id="SFLDG01129">
    <property type="entry name" value="C1.5:_HAD__Beta-PGM__Phosphata"/>
    <property type="match status" value="1"/>
</dbReference>
<gene>
    <name evidence="1" type="ORF">SDC9_113868</name>
</gene>
<accession>A0A645BZ14</accession>
<reference evidence="1" key="1">
    <citation type="submission" date="2019-08" db="EMBL/GenBank/DDBJ databases">
        <authorList>
            <person name="Kucharzyk K."/>
            <person name="Murdoch R.W."/>
            <person name="Higgins S."/>
            <person name="Loffler F."/>
        </authorList>
    </citation>
    <scope>NUCLEOTIDE SEQUENCE</scope>
</reference>
<dbReference type="InterPro" id="IPR036412">
    <property type="entry name" value="HAD-like_sf"/>
</dbReference>
<dbReference type="Gene3D" id="1.10.150.240">
    <property type="entry name" value="Putative phosphatase, domain 2"/>
    <property type="match status" value="1"/>
</dbReference>
<protein>
    <submittedName>
        <fullName evidence="1">Phosphorylated carbohydrates phosphatase</fullName>
        <ecNumber evidence="1">3.1.3.-</ecNumber>
    </submittedName>
</protein>
<organism evidence="1">
    <name type="scientific">bioreactor metagenome</name>
    <dbReference type="NCBI Taxonomy" id="1076179"/>
    <lineage>
        <taxon>unclassified sequences</taxon>
        <taxon>metagenomes</taxon>
        <taxon>ecological metagenomes</taxon>
    </lineage>
</organism>
<dbReference type="InterPro" id="IPR041492">
    <property type="entry name" value="HAD_2"/>
</dbReference>
<dbReference type="EC" id="3.1.3.-" evidence="1"/>
<sequence>MRLQGAIFDMDGTLLDSMQAWGSLGSNFLRRQGKEPTEDLDQTLWTMSLGEGAAYCAERYGLSMEPEEVLRLMRVEIEDFYRFRVAPKPGVERMLALLKMEGVWMYVATATDHPLADIAMDHAGLMKYFRGMITCGDAGRRKDDPTVYEMALRRLRCRKEDTVVFEDALFALRTAKAAGFRTAAVYDPSEPDQDAMKAEADYYIRSFEDWTEIG</sequence>
<dbReference type="PANTHER" id="PTHR18901:SF38">
    <property type="entry name" value="PSEUDOURIDINE-5'-PHOSPHATASE"/>
    <property type="match status" value="1"/>
</dbReference>
<dbReference type="GO" id="GO:0016791">
    <property type="term" value="F:phosphatase activity"/>
    <property type="evidence" value="ECO:0007669"/>
    <property type="project" value="TreeGrafter"/>
</dbReference>
<comment type="caution">
    <text evidence="1">The sequence shown here is derived from an EMBL/GenBank/DDBJ whole genome shotgun (WGS) entry which is preliminary data.</text>
</comment>
<evidence type="ECO:0000313" key="1">
    <source>
        <dbReference type="EMBL" id="MPM66954.1"/>
    </source>
</evidence>
<dbReference type="PANTHER" id="PTHR18901">
    <property type="entry name" value="2-DEOXYGLUCOSE-6-PHOSPHATE PHOSPHATASE 2"/>
    <property type="match status" value="1"/>
</dbReference>
<dbReference type="SFLD" id="SFLDS00003">
    <property type="entry name" value="Haloacid_Dehalogenase"/>
    <property type="match status" value="1"/>
</dbReference>
<dbReference type="NCBIfam" id="TIGR01509">
    <property type="entry name" value="HAD-SF-IA-v3"/>
    <property type="match status" value="1"/>
</dbReference>
<dbReference type="AlphaFoldDB" id="A0A645BZ14"/>
<dbReference type="PRINTS" id="PR00413">
    <property type="entry name" value="HADHALOGNASE"/>
</dbReference>
<dbReference type="InterPro" id="IPR023198">
    <property type="entry name" value="PGP-like_dom2"/>
</dbReference>
<dbReference type="Pfam" id="PF13419">
    <property type="entry name" value="HAD_2"/>
    <property type="match status" value="1"/>
</dbReference>
<dbReference type="SUPFAM" id="SSF56784">
    <property type="entry name" value="HAD-like"/>
    <property type="match status" value="1"/>
</dbReference>
<dbReference type="EMBL" id="VSSQ01021395">
    <property type="protein sequence ID" value="MPM66954.1"/>
    <property type="molecule type" value="Genomic_DNA"/>
</dbReference>
<proteinExistence type="predicted"/>
<dbReference type="InterPro" id="IPR023214">
    <property type="entry name" value="HAD_sf"/>
</dbReference>
<keyword evidence="1" id="KW-0378">Hydrolase</keyword>
<name>A0A645BZ14_9ZZZZ</name>
<dbReference type="InterPro" id="IPR006439">
    <property type="entry name" value="HAD-SF_hydro_IA"/>
</dbReference>
<dbReference type="Gene3D" id="3.40.50.1000">
    <property type="entry name" value="HAD superfamily/HAD-like"/>
    <property type="match status" value="1"/>
</dbReference>